<dbReference type="InterPro" id="IPR053728">
    <property type="entry name" value="Alginate_Permeability_Chnl"/>
</dbReference>
<dbReference type="EMBL" id="CP040428">
    <property type="protein sequence ID" value="QCT21834.1"/>
    <property type="molecule type" value="Genomic_DNA"/>
</dbReference>
<gene>
    <name evidence="3" type="ORF">FEM41_20335</name>
</gene>
<reference evidence="3 4" key="1">
    <citation type="submission" date="2019-05" db="EMBL/GenBank/DDBJ databases">
        <title>Complete genome sequence of Izhakiella calystegiae KSNA2, an endophyte isolated from beach morning glory (Calystegia soldanella).</title>
        <authorList>
            <person name="Jiang L."/>
            <person name="Jeong J.C."/>
            <person name="Kim C.Y."/>
            <person name="Kim D.H."/>
            <person name="Kim S.W."/>
            <person name="Lee j."/>
        </authorList>
    </citation>
    <scope>NUCLEOTIDE SEQUENCE [LARGE SCALE GENOMIC DNA]</scope>
    <source>
        <strain evidence="3 4">KSNA2</strain>
    </source>
</reference>
<feature type="signal peptide" evidence="1">
    <location>
        <begin position="1"/>
        <end position="30"/>
    </location>
</feature>
<keyword evidence="4" id="KW-1185">Reference proteome</keyword>
<protein>
    <recommendedName>
        <fullName evidence="2">Alginate export domain-containing protein</fullName>
    </recommendedName>
</protein>
<evidence type="ECO:0000313" key="4">
    <source>
        <dbReference type="Proteomes" id="UP000302163"/>
    </source>
</evidence>
<keyword evidence="1" id="KW-0732">Signal</keyword>
<feature type="domain" description="Alginate export" evidence="2">
    <location>
        <begin position="76"/>
        <end position="408"/>
    </location>
</feature>
<dbReference type="Pfam" id="PF13372">
    <property type="entry name" value="Alginate_exp"/>
    <property type="match status" value="1"/>
</dbReference>
<proteinExistence type="predicted"/>
<name>A0A4P8YPW2_9ENTR</name>
<evidence type="ECO:0000313" key="3">
    <source>
        <dbReference type="EMBL" id="QCT21834.1"/>
    </source>
</evidence>
<evidence type="ECO:0000259" key="2">
    <source>
        <dbReference type="Pfam" id="PF13372"/>
    </source>
</evidence>
<dbReference type="RefSeq" id="WP_138097990.1">
    <property type="nucleotide sequence ID" value="NZ_CP040428.1"/>
</dbReference>
<sequence length="425" mass="48594">MTRYISSACRCSFAISLGINLLFASSGVRAEEKPEAPLLQFHTTLKLETWSLRNKSLRKGEKRENEQKREPLARFRVDVAKKRPLYGVLELELTDKTTRESGKKKQSQTKLDLTQAYIGVNIDALNSDLRMGRWLYRDEREWLFDENMDGVLLHWKKGGWRGDVLGARINYWQRDLLNRSTRNTGNAATIATNLRFKIDDKWLAGGYVVMSKNTHDDGYHQYHYGLRSHNEQSRGLRHWAELGMMEGKNESGRHKGYAIDLGATWVFDHDLRSRITLGYALASQHYRQTGLQSNEATFGGDTKFSIYGNTLAPELANLQVFSAGIGLDITPDSGLDLVYHHYRQTRMDDFGTHDPELKSRYDRRNTHRLGEGVDLIWGVEVTDNLKTELLLGMFLPSKRFRSGSGDDASRSSPAYSVGFEVELKF</sequence>
<dbReference type="Proteomes" id="UP000302163">
    <property type="component" value="Chromosome"/>
</dbReference>
<evidence type="ECO:0000256" key="1">
    <source>
        <dbReference type="SAM" id="SignalP"/>
    </source>
</evidence>
<dbReference type="KEGG" id="izh:FEM41_20335"/>
<dbReference type="OrthoDB" id="7869509at2"/>
<dbReference type="InterPro" id="IPR025388">
    <property type="entry name" value="Alginate_export_dom"/>
</dbReference>
<accession>A0A4P8YPW2</accession>
<organism evidence="3 4">
    <name type="scientific">Jejubacter calystegiae</name>
    <dbReference type="NCBI Taxonomy" id="2579935"/>
    <lineage>
        <taxon>Bacteria</taxon>
        <taxon>Pseudomonadati</taxon>
        <taxon>Pseudomonadota</taxon>
        <taxon>Gammaproteobacteria</taxon>
        <taxon>Enterobacterales</taxon>
        <taxon>Enterobacteriaceae</taxon>
        <taxon>Jejubacter</taxon>
    </lineage>
</organism>
<feature type="chain" id="PRO_5020509399" description="Alginate export domain-containing protein" evidence="1">
    <location>
        <begin position="31"/>
        <end position="425"/>
    </location>
</feature>
<dbReference type="Gene3D" id="2.40.160.100">
    <property type="match status" value="1"/>
</dbReference>
<dbReference type="AlphaFoldDB" id="A0A4P8YPW2"/>